<dbReference type="EMBL" id="RRYP01021231">
    <property type="protein sequence ID" value="TNV72705.1"/>
    <property type="molecule type" value="Genomic_DNA"/>
</dbReference>
<feature type="coiled-coil region" evidence="1">
    <location>
        <begin position="92"/>
        <end position="157"/>
    </location>
</feature>
<organism evidence="2 3">
    <name type="scientific">Halteria grandinella</name>
    <dbReference type="NCBI Taxonomy" id="5974"/>
    <lineage>
        <taxon>Eukaryota</taxon>
        <taxon>Sar</taxon>
        <taxon>Alveolata</taxon>
        <taxon>Ciliophora</taxon>
        <taxon>Intramacronucleata</taxon>
        <taxon>Spirotrichea</taxon>
        <taxon>Stichotrichia</taxon>
        <taxon>Sporadotrichida</taxon>
        <taxon>Halteriidae</taxon>
        <taxon>Halteria</taxon>
    </lineage>
</organism>
<gene>
    <name evidence="2" type="ORF">FGO68_gene17635</name>
</gene>
<name>A0A8J8NDQ6_HALGN</name>
<keyword evidence="3" id="KW-1185">Reference proteome</keyword>
<reference evidence="2" key="1">
    <citation type="submission" date="2019-06" db="EMBL/GenBank/DDBJ databases">
        <authorList>
            <person name="Zheng W."/>
        </authorList>
    </citation>
    <scope>NUCLEOTIDE SEQUENCE</scope>
    <source>
        <strain evidence="2">QDHG01</strain>
    </source>
</reference>
<proteinExistence type="predicted"/>
<dbReference type="AlphaFoldDB" id="A0A8J8NDQ6"/>
<keyword evidence="1" id="KW-0175">Coiled coil</keyword>
<dbReference type="Proteomes" id="UP000785679">
    <property type="component" value="Unassembled WGS sequence"/>
</dbReference>
<evidence type="ECO:0000313" key="2">
    <source>
        <dbReference type="EMBL" id="TNV72705.1"/>
    </source>
</evidence>
<protein>
    <submittedName>
        <fullName evidence="2">Uncharacterized protein</fullName>
    </submittedName>
</protein>
<accession>A0A8J8NDQ6</accession>
<evidence type="ECO:0000256" key="1">
    <source>
        <dbReference type="SAM" id="Coils"/>
    </source>
</evidence>
<sequence>MTQRELQRQQTLQTLLVKKVSEALSEISSNWDKIHEIEEKIGTCYNQSITSIGNFRKRLEKISTWNKRLLSFERPMIIEDLCQQKALGQGYLAEIDKQEMILEMELRDLRELQDEVEDVKGQLESVEGEIRGTEVDLRGIDEQIEELESQIQEDENDQYFNNEFPSTQKEVITQILSERPFTCLILSGSNYTFRNGILYDAHLQIGDTQSLKNFPLSKVSVHPFSTDSLPDYLCDQLKLYTQFYLTVQMTADATQRAIKKKSFGASNNDERQLSLVFINMQRVQQLAICEYILSTGYQILDKLIHSESLSTITFSKSLQRIRLLFIDTDVKLLIERALQSMLDALSNKSCEMEFVEGYISELVKKKGMLSIYMVDTATPSEQCISFLSQIGRLKVAKSRQIYLNQY</sequence>
<evidence type="ECO:0000313" key="3">
    <source>
        <dbReference type="Proteomes" id="UP000785679"/>
    </source>
</evidence>
<comment type="caution">
    <text evidence="2">The sequence shown here is derived from an EMBL/GenBank/DDBJ whole genome shotgun (WGS) entry which is preliminary data.</text>
</comment>